<protein>
    <submittedName>
        <fullName evidence="1">Uncharacterized protein</fullName>
    </submittedName>
</protein>
<sequence length="155" mass="17605">MVNQKLTERQQRLENFLQHIEAARQLEHDIMKHGLDAAYLYCDDVEGDWLDTWGDDNDEPTYIEKMTTFLESDDAVAVKVREKLQNKSVSEIIEGLEYCLSQLTENQRIFAAKDLLVNGVAVAGSNRNSSDEGIDETDLLDLAEDLLEKLTEILG</sequence>
<gene>
    <name evidence="1" type="ORF">NIES806_00810</name>
</gene>
<dbReference type="RefSeq" id="WP_096662616.1">
    <property type="nucleotide sequence ID" value="NZ_AP018316.1"/>
</dbReference>
<keyword evidence="2" id="KW-1185">Reference proteome</keyword>
<accession>A0A1Z4UXA6</accession>
<organism evidence="1 2">
    <name type="scientific">Dolichospermum compactum NIES-806</name>
    <dbReference type="NCBI Taxonomy" id="1973481"/>
    <lineage>
        <taxon>Bacteria</taxon>
        <taxon>Bacillati</taxon>
        <taxon>Cyanobacteriota</taxon>
        <taxon>Cyanophyceae</taxon>
        <taxon>Nostocales</taxon>
        <taxon>Aphanizomenonaceae</taxon>
        <taxon>Dolichospermum</taxon>
        <taxon>Dolichospermum compactum</taxon>
    </lineage>
</organism>
<dbReference type="EMBL" id="AP018316">
    <property type="protein sequence ID" value="BAZ83901.1"/>
    <property type="molecule type" value="Genomic_DNA"/>
</dbReference>
<dbReference type="OrthoDB" id="518169at2"/>
<evidence type="ECO:0000313" key="1">
    <source>
        <dbReference type="EMBL" id="BAZ83901.1"/>
    </source>
</evidence>
<proteinExistence type="predicted"/>
<dbReference type="AlphaFoldDB" id="A0A1Z4UXA6"/>
<evidence type="ECO:0000313" key="2">
    <source>
        <dbReference type="Proteomes" id="UP000218702"/>
    </source>
</evidence>
<dbReference type="KEGG" id="dcm:NIES806_00810"/>
<reference evidence="1 2" key="1">
    <citation type="submission" date="2017-06" db="EMBL/GenBank/DDBJ databases">
        <title>Genome sequencing of cyanobaciteial culture collection at National Institute for Environmental Studies (NIES).</title>
        <authorList>
            <person name="Hirose Y."/>
            <person name="Shimura Y."/>
            <person name="Fujisawa T."/>
            <person name="Nakamura Y."/>
            <person name="Kawachi M."/>
        </authorList>
    </citation>
    <scope>NUCLEOTIDE SEQUENCE [LARGE SCALE GENOMIC DNA]</scope>
    <source>
        <strain evidence="1 2">NIES-806</strain>
    </source>
</reference>
<name>A0A1Z4UXA6_9CYAN</name>
<dbReference type="Proteomes" id="UP000218702">
    <property type="component" value="Chromosome"/>
</dbReference>